<dbReference type="InterPro" id="IPR006656">
    <property type="entry name" value="Mopterin_OxRdtase"/>
</dbReference>
<evidence type="ECO:0000313" key="16">
    <source>
        <dbReference type="Proteomes" id="UP001476798"/>
    </source>
</evidence>
<evidence type="ECO:0000256" key="9">
    <source>
        <dbReference type="ARBA" id="ARBA00023027"/>
    </source>
</evidence>
<keyword evidence="5" id="KW-0479">Metal-binding</keyword>
<proteinExistence type="inferred from homology"/>
<protein>
    <recommendedName>
        <fullName evidence="3">NADH-ubiquinone oxidoreductase 75 kDa subunit, mitochondrial</fullName>
    </recommendedName>
</protein>
<dbReference type="InterPro" id="IPR006963">
    <property type="entry name" value="Mopterin_OxRdtase_4Fe-4S_dom"/>
</dbReference>
<dbReference type="PANTHER" id="PTHR43105">
    <property type="entry name" value="RESPIRATORY NITRATE REDUCTASE"/>
    <property type="match status" value="1"/>
</dbReference>
<comment type="caution">
    <text evidence="15">The sequence shown here is derived from an EMBL/GenBank/DDBJ whole genome shotgun (WGS) entry which is preliminary data.</text>
</comment>
<accession>A0ABV0MZ91</accession>
<evidence type="ECO:0000256" key="8">
    <source>
        <dbReference type="ARBA" id="ARBA00023014"/>
    </source>
</evidence>
<dbReference type="InterPro" id="IPR050123">
    <property type="entry name" value="Prok_molybdopt-oxidoreductase"/>
</dbReference>
<dbReference type="PANTHER" id="PTHR43105:SF13">
    <property type="entry name" value="NADH-UBIQUINONE OXIDOREDUCTASE 75 KDA SUBUNIT, MITOCHONDRIAL"/>
    <property type="match status" value="1"/>
</dbReference>
<evidence type="ECO:0000256" key="3">
    <source>
        <dbReference type="ARBA" id="ARBA00013888"/>
    </source>
</evidence>
<keyword evidence="7" id="KW-0408">Iron</keyword>
<evidence type="ECO:0000256" key="2">
    <source>
        <dbReference type="ARBA" id="ARBA00005404"/>
    </source>
</evidence>
<dbReference type="CDD" id="cd00207">
    <property type="entry name" value="fer2"/>
    <property type="match status" value="1"/>
</dbReference>
<dbReference type="SUPFAM" id="SSF54862">
    <property type="entry name" value="4Fe-4S ferredoxins"/>
    <property type="match status" value="1"/>
</dbReference>
<dbReference type="EMBL" id="JAHRIO010020323">
    <property type="protein sequence ID" value="MEQ2164454.1"/>
    <property type="molecule type" value="Genomic_DNA"/>
</dbReference>
<comment type="cofactor">
    <cofactor evidence="1">
        <name>[4Fe-4S] cluster</name>
        <dbReference type="ChEBI" id="CHEBI:49883"/>
    </cofactor>
</comment>
<comment type="function">
    <text evidence="11">Core subunit of the mitochondrial membrane respiratory chain NADH dehydrogenase (Complex I) which catalyzes electron transfer from NADH through the respiratory chain, using ubiquinone as an electron acceptor. Essential for catalysing the entry and efficient transfer of electrons within complex I. Plays a key role in the assembly and stability of complex I and participates in the association of complex I with ubiquinol-cytochrome reductase complex (Complex III) to form supercomplexes.</text>
</comment>
<gene>
    <name evidence="15" type="ORF">GOODEAATRI_006806</name>
</gene>
<feature type="domain" description="NADH-ubiquinone oxidoreductase ferredoxin-like" evidence="13">
    <location>
        <begin position="83"/>
        <end position="146"/>
    </location>
</feature>
<keyword evidence="16" id="KW-1185">Reference proteome</keyword>
<organism evidence="15 16">
    <name type="scientific">Goodea atripinnis</name>
    <dbReference type="NCBI Taxonomy" id="208336"/>
    <lineage>
        <taxon>Eukaryota</taxon>
        <taxon>Metazoa</taxon>
        <taxon>Chordata</taxon>
        <taxon>Craniata</taxon>
        <taxon>Vertebrata</taxon>
        <taxon>Euteleostomi</taxon>
        <taxon>Actinopterygii</taxon>
        <taxon>Neopterygii</taxon>
        <taxon>Teleostei</taxon>
        <taxon>Neoteleostei</taxon>
        <taxon>Acanthomorphata</taxon>
        <taxon>Ovalentaria</taxon>
        <taxon>Atherinomorphae</taxon>
        <taxon>Cyprinodontiformes</taxon>
        <taxon>Goodeidae</taxon>
        <taxon>Goodea</taxon>
    </lineage>
</organism>
<dbReference type="InterPro" id="IPR036010">
    <property type="entry name" value="2Fe-2S_ferredoxin-like_sf"/>
</dbReference>
<evidence type="ECO:0000256" key="11">
    <source>
        <dbReference type="ARBA" id="ARBA00045300"/>
    </source>
</evidence>
<sequence>MVEVFVDGKPVEVEPGTTVLQACEKVGIQIPRFCYHERLSVAGNCRMCLVEIEKAPKDQSMQFGSDRSRFTEGKRAVEDKNIGPLIKTIMTRCIQCTRCVREIAGVEDLGTTGRGNDLQIGTYVEKMFMSELSGNVIDVCPVGALTSKPYAFTARPWETRKTESIDVLDALGCNIVVSTRGGEVCSWVYSQPPDINVFPQGSEVAAIAGGMADAEALVSLKDLLNRLNSENLCTEEVFPMAGAGTDLRSNYLLNTRIAGIEESDLLLLVGTNPRYEAPLFNARIRKRGVNPFPRACTTSFFLFFSWLHNELRVAMVGHQVDLTYTYQHLGEESSVLKQLANGTHPFSQVTDTNSLRSVWTCSVPGLYGFIYLHCLQVLAAAKRPVVVVGSSALQREDGAAILSAVSTIAQNARTSSGVEEGWKVLNVLHRVASQVAALDLGYKPGVDAIRKNPPKVLFLLGADAGCITRADLPKDCLVIYQGTHTKKRLATNYLFLEMFFDSFFFTPLGHHGDMGAPMADIILPGAAYTEKNGTYVNTEGRSQHTKLAVTPPGLAREDWKIIRAVSEVRVRSLS</sequence>
<dbReference type="SUPFAM" id="SSF54292">
    <property type="entry name" value="2Fe-2S ferredoxin-like"/>
    <property type="match status" value="1"/>
</dbReference>
<dbReference type="Proteomes" id="UP001476798">
    <property type="component" value="Unassembled WGS sequence"/>
</dbReference>
<evidence type="ECO:0000259" key="12">
    <source>
        <dbReference type="Pfam" id="PF00384"/>
    </source>
</evidence>
<dbReference type="Pfam" id="PF22117">
    <property type="entry name" value="Fer4_Nqo3"/>
    <property type="match status" value="1"/>
</dbReference>
<evidence type="ECO:0000256" key="7">
    <source>
        <dbReference type="ARBA" id="ARBA00023004"/>
    </source>
</evidence>
<evidence type="ECO:0000259" key="13">
    <source>
        <dbReference type="Pfam" id="PF22117"/>
    </source>
</evidence>
<dbReference type="Gene3D" id="3.40.50.740">
    <property type="match status" value="1"/>
</dbReference>
<keyword evidence="6" id="KW-1278">Translocase</keyword>
<dbReference type="PROSITE" id="PS00641">
    <property type="entry name" value="COMPLEX1_75K_1"/>
    <property type="match status" value="1"/>
</dbReference>
<evidence type="ECO:0000256" key="10">
    <source>
        <dbReference type="ARBA" id="ARBA00034078"/>
    </source>
</evidence>
<feature type="domain" description="Molybdopterin oxidoreductase" evidence="12">
    <location>
        <begin position="504"/>
        <end position="568"/>
    </location>
</feature>
<feature type="domain" description="4Fe-4S Mo/W bis-MGD-type" evidence="14">
    <location>
        <begin position="159"/>
        <end position="185"/>
    </location>
</feature>
<reference evidence="15 16" key="1">
    <citation type="submission" date="2021-06" db="EMBL/GenBank/DDBJ databases">
        <authorList>
            <person name="Palmer J.M."/>
        </authorList>
    </citation>
    <scope>NUCLEOTIDE SEQUENCE [LARGE SCALE GENOMIC DNA]</scope>
    <source>
        <strain evidence="15 16">GA_2019</strain>
        <tissue evidence="15">Muscle</tissue>
    </source>
</reference>
<evidence type="ECO:0000256" key="4">
    <source>
        <dbReference type="ARBA" id="ARBA00022485"/>
    </source>
</evidence>
<dbReference type="InterPro" id="IPR000283">
    <property type="entry name" value="NADH_UbQ_OxRdtase_75kDa_su_CS"/>
</dbReference>
<name>A0ABV0MZ91_9TELE</name>
<comment type="similarity">
    <text evidence="2">Belongs to the complex I 75 kDa subunit family.</text>
</comment>
<comment type="cofactor">
    <cofactor evidence="10">
        <name>[2Fe-2S] cluster</name>
        <dbReference type="ChEBI" id="CHEBI:190135"/>
    </cofactor>
</comment>
<keyword evidence="4" id="KW-0004">4Fe-4S</keyword>
<dbReference type="Pfam" id="PF00384">
    <property type="entry name" value="Molybdopterin"/>
    <property type="match status" value="2"/>
</dbReference>
<feature type="domain" description="Molybdopterin oxidoreductase" evidence="12">
    <location>
        <begin position="203"/>
        <end position="487"/>
    </location>
</feature>
<evidence type="ECO:0000256" key="1">
    <source>
        <dbReference type="ARBA" id="ARBA00001966"/>
    </source>
</evidence>
<dbReference type="Gene3D" id="3.10.20.740">
    <property type="match status" value="1"/>
</dbReference>
<evidence type="ECO:0000313" key="15">
    <source>
        <dbReference type="EMBL" id="MEQ2164454.1"/>
    </source>
</evidence>
<evidence type="ECO:0000256" key="6">
    <source>
        <dbReference type="ARBA" id="ARBA00022967"/>
    </source>
</evidence>
<dbReference type="InterPro" id="IPR001041">
    <property type="entry name" value="2Fe-2S_ferredoxin-type"/>
</dbReference>
<dbReference type="Pfam" id="PF13510">
    <property type="entry name" value="Fer2_4"/>
    <property type="match status" value="1"/>
</dbReference>
<keyword evidence="8" id="KW-0411">Iron-sulfur</keyword>
<keyword evidence="9" id="KW-0520">NAD</keyword>
<evidence type="ECO:0000259" key="14">
    <source>
        <dbReference type="Pfam" id="PF22151"/>
    </source>
</evidence>
<dbReference type="SUPFAM" id="SSF53706">
    <property type="entry name" value="Formate dehydrogenase/DMSO reductase, domains 1-3"/>
    <property type="match status" value="1"/>
</dbReference>
<dbReference type="InterPro" id="IPR054351">
    <property type="entry name" value="NADH_UbQ_OxRdtase_ferredoxin"/>
</dbReference>
<dbReference type="Pfam" id="PF22151">
    <property type="entry name" value="Fer4_NDSU1"/>
    <property type="match status" value="1"/>
</dbReference>
<evidence type="ECO:0000256" key="5">
    <source>
        <dbReference type="ARBA" id="ARBA00022723"/>
    </source>
</evidence>